<feature type="transmembrane region" description="Helical" evidence="6">
    <location>
        <begin position="322"/>
        <end position="343"/>
    </location>
</feature>
<dbReference type="GO" id="GO:0042773">
    <property type="term" value="P:ATP synthesis coupled electron transport"/>
    <property type="evidence" value="ECO:0007669"/>
    <property type="project" value="InterPro"/>
</dbReference>
<organism evidence="8">
    <name type="scientific">freshwater metagenome</name>
    <dbReference type="NCBI Taxonomy" id="449393"/>
    <lineage>
        <taxon>unclassified sequences</taxon>
        <taxon>metagenomes</taxon>
        <taxon>ecological metagenomes</taxon>
    </lineage>
</organism>
<reference evidence="8" key="1">
    <citation type="submission" date="2020-05" db="EMBL/GenBank/DDBJ databases">
        <authorList>
            <person name="Chiriac C."/>
            <person name="Salcher M."/>
            <person name="Ghai R."/>
            <person name="Kavagutti S V."/>
        </authorList>
    </citation>
    <scope>NUCLEOTIDE SEQUENCE</scope>
</reference>
<dbReference type="GO" id="GO:0016020">
    <property type="term" value="C:membrane"/>
    <property type="evidence" value="ECO:0007669"/>
    <property type="project" value="UniProtKB-SubCell"/>
</dbReference>
<protein>
    <submittedName>
        <fullName evidence="8">Unannotated protein</fullName>
    </submittedName>
</protein>
<evidence type="ECO:0000256" key="2">
    <source>
        <dbReference type="ARBA" id="ARBA00009025"/>
    </source>
</evidence>
<feature type="transmembrane region" description="Helical" evidence="6">
    <location>
        <begin position="392"/>
        <end position="415"/>
    </location>
</feature>
<sequence>MTSAVLNLSTTIPWLTLLGVIPLIGSVVVLLLPRARETLAKQVALAFSLVTLILTVVMALGFHAESRAPFQFTEKYEWVTSLGISYSVGVDGIGLVLVALATVLVPIVMLSGWNDVAAGTTGRGTVKGYFALILALETCMVGVFAATDVFLFYVFFEVMLIPTFFLIGRFGGAKRAYASVKFLIYSLVGGLLMLAALIGLYVVSANVLGHGTFDFMQLVGIDMDPGTEKLLFLGFFIAFAIKAPLWPFHTWLPDAAREATPATAILLIGVLDKVGTFGMIRYLLPIFPAASQWFAPLVIALAVIGIIYGALVALGQSDMKRLFAYSSMSHFGFIALGIFVFTSQGMSGSVFYMLAHGLATAALFAAGGFLMSRRGGSSLISDYGGVAKVAPILGGFFMFAALSALALPALAPFVGEFLVLLGTFERYIVIAVIATIGIVLSAAYALRLYQKTMTGPVAPGIDGIKDLGGREFTSLFPVFALTLVLGVIPGIALNVINPAVDRTLTTVGQTDPQPQLTGTEGGQP</sequence>
<feature type="transmembrane region" description="Helical" evidence="6">
    <location>
        <begin position="264"/>
        <end position="287"/>
    </location>
</feature>
<dbReference type="GO" id="GO:0003954">
    <property type="term" value="F:NADH dehydrogenase activity"/>
    <property type="evidence" value="ECO:0007669"/>
    <property type="project" value="TreeGrafter"/>
</dbReference>
<dbReference type="PRINTS" id="PR01437">
    <property type="entry name" value="NUOXDRDTASE4"/>
</dbReference>
<feature type="transmembrane region" description="Helical" evidence="6">
    <location>
        <begin position="349"/>
        <end position="371"/>
    </location>
</feature>
<dbReference type="EMBL" id="CAFBMR010000033">
    <property type="protein sequence ID" value="CAB4913455.1"/>
    <property type="molecule type" value="Genomic_DNA"/>
</dbReference>
<feature type="transmembrane region" description="Helical" evidence="6">
    <location>
        <begin position="182"/>
        <end position="203"/>
    </location>
</feature>
<evidence type="ECO:0000256" key="4">
    <source>
        <dbReference type="ARBA" id="ARBA00022989"/>
    </source>
</evidence>
<gene>
    <name evidence="8" type="ORF">UFOPK3610_00967</name>
</gene>
<evidence type="ECO:0000256" key="6">
    <source>
        <dbReference type="SAM" id="Phobius"/>
    </source>
</evidence>
<dbReference type="InterPro" id="IPR001750">
    <property type="entry name" value="ND/Mrp_TM"/>
</dbReference>
<feature type="transmembrane region" description="Helical" evidence="6">
    <location>
        <begin position="293"/>
        <end position="315"/>
    </location>
</feature>
<dbReference type="Pfam" id="PF00361">
    <property type="entry name" value="Proton_antipo_M"/>
    <property type="match status" value="1"/>
</dbReference>
<accession>A0A6J7HA72</accession>
<name>A0A6J7HA72_9ZZZZ</name>
<dbReference type="AlphaFoldDB" id="A0A6J7HA72"/>
<feature type="transmembrane region" description="Helical" evidence="6">
    <location>
        <begin position="12"/>
        <end position="32"/>
    </location>
</feature>
<evidence type="ECO:0000256" key="5">
    <source>
        <dbReference type="ARBA" id="ARBA00023136"/>
    </source>
</evidence>
<keyword evidence="5 6" id="KW-0472">Membrane</keyword>
<dbReference type="GO" id="GO:0015990">
    <property type="term" value="P:electron transport coupled proton transport"/>
    <property type="evidence" value="ECO:0007669"/>
    <property type="project" value="TreeGrafter"/>
</dbReference>
<dbReference type="NCBIfam" id="TIGR01972">
    <property type="entry name" value="NDH_I_M"/>
    <property type="match status" value="1"/>
</dbReference>
<feature type="transmembrane region" description="Helical" evidence="6">
    <location>
        <begin position="129"/>
        <end position="146"/>
    </location>
</feature>
<dbReference type="PANTHER" id="PTHR43507:SF1">
    <property type="entry name" value="NADH-UBIQUINONE OXIDOREDUCTASE CHAIN 4"/>
    <property type="match status" value="1"/>
</dbReference>
<evidence type="ECO:0000313" key="8">
    <source>
        <dbReference type="EMBL" id="CAB4913455.1"/>
    </source>
</evidence>
<feature type="transmembrane region" description="Helical" evidence="6">
    <location>
        <begin position="427"/>
        <end position="446"/>
    </location>
</feature>
<evidence type="ECO:0000256" key="3">
    <source>
        <dbReference type="ARBA" id="ARBA00022692"/>
    </source>
</evidence>
<keyword evidence="4 6" id="KW-1133">Transmembrane helix</keyword>
<feature type="transmembrane region" description="Helical" evidence="6">
    <location>
        <begin position="44"/>
        <end position="64"/>
    </location>
</feature>
<evidence type="ECO:0000256" key="1">
    <source>
        <dbReference type="ARBA" id="ARBA00004141"/>
    </source>
</evidence>
<keyword evidence="3 6" id="KW-0812">Transmembrane</keyword>
<feature type="domain" description="NADH:quinone oxidoreductase/Mrp antiporter transmembrane" evidence="7">
    <location>
        <begin position="146"/>
        <end position="440"/>
    </location>
</feature>
<feature type="transmembrane region" description="Helical" evidence="6">
    <location>
        <begin position="152"/>
        <end position="170"/>
    </location>
</feature>
<dbReference type="InterPro" id="IPR010227">
    <property type="entry name" value="NADH_Q_OxRdtase_chainM/4"/>
</dbReference>
<dbReference type="NCBIfam" id="NF004500">
    <property type="entry name" value="PRK05846.1-4"/>
    <property type="match status" value="1"/>
</dbReference>
<feature type="transmembrane region" description="Helical" evidence="6">
    <location>
        <begin position="230"/>
        <end position="252"/>
    </location>
</feature>
<dbReference type="PANTHER" id="PTHR43507">
    <property type="entry name" value="NADH-UBIQUINONE OXIDOREDUCTASE CHAIN 4"/>
    <property type="match status" value="1"/>
</dbReference>
<dbReference type="InterPro" id="IPR003918">
    <property type="entry name" value="NADH_UbQ_OxRdtase"/>
</dbReference>
<feature type="transmembrane region" description="Helical" evidence="6">
    <location>
        <begin position="475"/>
        <end position="496"/>
    </location>
</feature>
<comment type="similarity">
    <text evidence="2">Belongs to the complex I subunit 4 family.</text>
</comment>
<dbReference type="GO" id="GO:0008137">
    <property type="term" value="F:NADH dehydrogenase (ubiquinone) activity"/>
    <property type="evidence" value="ECO:0007669"/>
    <property type="project" value="InterPro"/>
</dbReference>
<comment type="subcellular location">
    <subcellularLocation>
        <location evidence="1">Membrane</location>
        <topology evidence="1">Multi-pass membrane protein</topology>
    </subcellularLocation>
</comment>
<dbReference type="GO" id="GO:0048039">
    <property type="term" value="F:ubiquinone binding"/>
    <property type="evidence" value="ECO:0007669"/>
    <property type="project" value="TreeGrafter"/>
</dbReference>
<evidence type="ECO:0000259" key="7">
    <source>
        <dbReference type="Pfam" id="PF00361"/>
    </source>
</evidence>
<proteinExistence type="inferred from homology"/>
<feature type="transmembrane region" description="Helical" evidence="6">
    <location>
        <begin position="84"/>
        <end position="108"/>
    </location>
</feature>